<dbReference type="AlphaFoldDB" id="W3WMT9"/>
<organism evidence="2 3">
    <name type="scientific">Pestalotiopsis fici (strain W106-1 / CGMCC3.15140)</name>
    <dbReference type="NCBI Taxonomy" id="1229662"/>
    <lineage>
        <taxon>Eukaryota</taxon>
        <taxon>Fungi</taxon>
        <taxon>Dikarya</taxon>
        <taxon>Ascomycota</taxon>
        <taxon>Pezizomycotina</taxon>
        <taxon>Sordariomycetes</taxon>
        <taxon>Xylariomycetidae</taxon>
        <taxon>Amphisphaeriales</taxon>
        <taxon>Sporocadaceae</taxon>
        <taxon>Pestalotiopsis</taxon>
    </lineage>
</organism>
<evidence type="ECO:0000313" key="2">
    <source>
        <dbReference type="EMBL" id="ETS75089.1"/>
    </source>
</evidence>
<dbReference type="InParanoid" id="W3WMT9"/>
<keyword evidence="1" id="KW-1133">Transmembrane helix</keyword>
<evidence type="ECO:0000313" key="3">
    <source>
        <dbReference type="Proteomes" id="UP000030651"/>
    </source>
</evidence>
<dbReference type="EMBL" id="KI912119">
    <property type="protein sequence ID" value="ETS75089.1"/>
    <property type="molecule type" value="Genomic_DNA"/>
</dbReference>
<dbReference type="RefSeq" id="XP_007840345.1">
    <property type="nucleotide sequence ID" value="XM_007842154.1"/>
</dbReference>
<proteinExistence type="predicted"/>
<dbReference type="OrthoDB" id="5086500at2759"/>
<dbReference type="HOGENOM" id="CLU_2498588_0_0_1"/>
<accession>W3WMT9</accession>
<keyword evidence="1" id="KW-0812">Transmembrane</keyword>
<sequence length="86" mass="9717">MLHVQLTVVTAALALVVTILFFFLFHRGQIPQSSHSSQADRSTTRHSMRRELGLVQIYPKQGEETETDVDIIAIHGLDTRSPDTWT</sequence>
<evidence type="ECO:0000256" key="1">
    <source>
        <dbReference type="SAM" id="Phobius"/>
    </source>
</evidence>
<reference evidence="3" key="1">
    <citation type="journal article" date="2015" name="BMC Genomics">
        <title>Genomic and transcriptomic analysis of the endophytic fungus Pestalotiopsis fici reveals its lifestyle and high potential for synthesis of natural products.</title>
        <authorList>
            <person name="Wang X."/>
            <person name="Zhang X."/>
            <person name="Liu L."/>
            <person name="Xiang M."/>
            <person name="Wang W."/>
            <person name="Sun X."/>
            <person name="Che Y."/>
            <person name="Guo L."/>
            <person name="Liu G."/>
            <person name="Guo L."/>
            <person name="Wang C."/>
            <person name="Yin W.B."/>
            <person name="Stadler M."/>
            <person name="Zhang X."/>
            <person name="Liu X."/>
        </authorList>
    </citation>
    <scope>NUCLEOTIDE SEQUENCE [LARGE SCALE GENOMIC DNA]</scope>
    <source>
        <strain evidence="3">W106-1 / CGMCC3.15140</strain>
    </source>
</reference>
<keyword evidence="1" id="KW-0472">Membrane</keyword>
<protein>
    <submittedName>
        <fullName evidence="2">Uncharacterized protein</fullName>
    </submittedName>
</protein>
<dbReference type="Proteomes" id="UP000030651">
    <property type="component" value="Unassembled WGS sequence"/>
</dbReference>
<dbReference type="KEGG" id="pfy:PFICI_13573"/>
<gene>
    <name evidence="2" type="ORF">PFICI_13573</name>
</gene>
<name>W3WMT9_PESFW</name>
<dbReference type="GeneID" id="19278586"/>
<feature type="transmembrane region" description="Helical" evidence="1">
    <location>
        <begin position="6"/>
        <end position="25"/>
    </location>
</feature>
<keyword evidence="3" id="KW-1185">Reference proteome</keyword>